<keyword evidence="1" id="KW-1185">Reference proteome</keyword>
<name>A0A0K0F8U8_STRVS</name>
<proteinExistence type="predicted"/>
<accession>A0A0K0F8U8</accession>
<sequence length="219" mass="25730">MNNNNISFYYNTTLSQFEIPGISKQDIPINSNGKERTIAYNFVMISLSDVTFKMRNYLYLFDYFDEESGIRLIGYCVPIFVYRRFFVGRVPLNHREIIRRKFGNPGNPHDSFLKYIKIPIVSVEPKYPTNWLKYIINGCPDVYPYSQLSSNSYYNNENIIIQKNIINSLAPNCTVDFYKLNNCPYLIPFRTFDCIICYMLIFSNCEGNSERISNIFTSK</sequence>
<reference evidence="1" key="1">
    <citation type="submission" date="2014-07" db="EMBL/GenBank/DDBJ databases">
        <authorList>
            <person name="Martin A.A"/>
            <person name="De Silva N."/>
        </authorList>
    </citation>
    <scope>NUCLEOTIDE SEQUENCE</scope>
</reference>
<reference evidence="2" key="2">
    <citation type="submission" date="2015-08" db="UniProtKB">
        <authorList>
            <consortium name="WormBaseParasite"/>
        </authorList>
    </citation>
    <scope>IDENTIFICATION</scope>
</reference>
<dbReference type="Proteomes" id="UP000035680">
    <property type="component" value="Unassembled WGS sequence"/>
</dbReference>
<protein>
    <submittedName>
        <fullName evidence="2">Orfan</fullName>
    </submittedName>
</protein>
<dbReference type="AlphaFoldDB" id="A0A0K0F8U8"/>
<organism evidence="1 2">
    <name type="scientific">Strongyloides venezuelensis</name>
    <name type="common">Threadworm</name>
    <dbReference type="NCBI Taxonomy" id="75913"/>
    <lineage>
        <taxon>Eukaryota</taxon>
        <taxon>Metazoa</taxon>
        <taxon>Ecdysozoa</taxon>
        <taxon>Nematoda</taxon>
        <taxon>Chromadorea</taxon>
        <taxon>Rhabditida</taxon>
        <taxon>Tylenchina</taxon>
        <taxon>Panagrolaimomorpha</taxon>
        <taxon>Strongyloidoidea</taxon>
        <taxon>Strongyloididae</taxon>
        <taxon>Strongyloides</taxon>
    </lineage>
</organism>
<evidence type="ECO:0000313" key="1">
    <source>
        <dbReference type="Proteomes" id="UP000035680"/>
    </source>
</evidence>
<evidence type="ECO:0000313" key="2">
    <source>
        <dbReference type="WBParaSite" id="SVE_0524900.1"/>
    </source>
</evidence>
<dbReference type="WBParaSite" id="SVE_0524900.1">
    <property type="protein sequence ID" value="SVE_0524900.1"/>
    <property type="gene ID" value="SVE_0524900"/>
</dbReference>